<gene>
    <name evidence="2" type="ORF">HID58_046952</name>
</gene>
<feature type="non-terminal residue" evidence="2">
    <location>
        <position position="167"/>
    </location>
</feature>
<keyword evidence="3" id="KW-1185">Reference proteome</keyword>
<reference evidence="2 3" key="1">
    <citation type="submission" date="2021-05" db="EMBL/GenBank/DDBJ databases">
        <title>Genome Assembly of Synthetic Allotetraploid Brassica napus Reveals Homoeologous Exchanges between Subgenomes.</title>
        <authorList>
            <person name="Davis J.T."/>
        </authorList>
    </citation>
    <scope>NUCLEOTIDE SEQUENCE [LARGE SCALE GENOMIC DNA]</scope>
    <source>
        <strain evidence="3">cv. Da-Ae</strain>
        <tissue evidence="2">Seedling</tissue>
    </source>
</reference>
<evidence type="ECO:0000313" key="3">
    <source>
        <dbReference type="Proteomes" id="UP000824890"/>
    </source>
</evidence>
<evidence type="ECO:0000256" key="1">
    <source>
        <dbReference type="SAM" id="Phobius"/>
    </source>
</evidence>
<accession>A0ABQ8AXU1</accession>
<sequence>MTNVVPQISFIDFVFDSSVVSFGLGTKSFLICTRRDLGKLVISVTSLAVPTILVMVCFSTIVVAESCNCYMLNQILLTFILIVDTHLIFPHDSTLSIVYKILQYVLILSEGSLSRSNAYSTLRVVTKSGFFVLHFHVCVCVFVAEIGAEVTDDMSTIFSGHRALCCL</sequence>
<feature type="transmembrane region" description="Helical" evidence="1">
    <location>
        <begin position="40"/>
        <end position="64"/>
    </location>
</feature>
<proteinExistence type="predicted"/>
<dbReference type="EMBL" id="JAGKQM010000012">
    <property type="protein sequence ID" value="KAH0897384.1"/>
    <property type="molecule type" value="Genomic_DNA"/>
</dbReference>
<keyword evidence="1" id="KW-1133">Transmembrane helix</keyword>
<protein>
    <submittedName>
        <fullName evidence="2">Uncharacterized protein</fullName>
    </submittedName>
</protein>
<organism evidence="2 3">
    <name type="scientific">Brassica napus</name>
    <name type="common">Rape</name>
    <dbReference type="NCBI Taxonomy" id="3708"/>
    <lineage>
        <taxon>Eukaryota</taxon>
        <taxon>Viridiplantae</taxon>
        <taxon>Streptophyta</taxon>
        <taxon>Embryophyta</taxon>
        <taxon>Tracheophyta</taxon>
        <taxon>Spermatophyta</taxon>
        <taxon>Magnoliopsida</taxon>
        <taxon>eudicotyledons</taxon>
        <taxon>Gunneridae</taxon>
        <taxon>Pentapetalae</taxon>
        <taxon>rosids</taxon>
        <taxon>malvids</taxon>
        <taxon>Brassicales</taxon>
        <taxon>Brassicaceae</taxon>
        <taxon>Brassiceae</taxon>
        <taxon>Brassica</taxon>
    </lineage>
</organism>
<keyword evidence="1" id="KW-0812">Transmembrane</keyword>
<keyword evidence="1" id="KW-0472">Membrane</keyword>
<name>A0ABQ8AXU1_BRANA</name>
<comment type="caution">
    <text evidence="2">The sequence shown here is derived from an EMBL/GenBank/DDBJ whole genome shotgun (WGS) entry which is preliminary data.</text>
</comment>
<evidence type="ECO:0000313" key="2">
    <source>
        <dbReference type="EMBL" id="KAH0897384.1"/>
    </source>
</evidence>
<dbReference type="Proteomes" id="UP000824890">
    <property type="component" value="Unassembled WGS sequence"/>
</dbReference>